<sequence length="481" mass="52469">MILARPRTPRSLRRTLLLGILLPVFGFLVLNTVVLYRQAQAAANTAYDRTLLATAKSLGEDLEVSPSEQGPQLQASVAYSALEAFEADNRSRLYYRVNGFAGEMVSGFADLPPPRANLPDQNIYAALVHFYDTRYRDTPVRMAVLLQPVAGAAGHGMATIQVAETLELRETLARQILVDTLGRQAVLVLVIAMVVVFVVQRATRPVRQLSHALAARSDNDLSPLPLEDAPRELHPLLAATNQHMERLSQLLDHQKRFVRDTSHQLRTPLAVLKAQVQSARRGDLPAPQALEEIAHTVDRATELANQMLALAKVEQLRQQRDEVPDTDWAETVRQVALDLAPLVANQGLDFSLTATAPAPVRSHEWALRELTRNLLHNAIKQSPPGARLGVHLVSDPHTVALTISDDGPGIADAQRERLFQPFATGASPRPGEAGSGLGLAICQGIVQSLHGSIELINRTQRGQVQGLDAVVRLPRSVAISV</sequence>
<comment type="catalytic activity">
    <reaction evidence="1">
        <text>ATP + protein L-histidine = ADP + protein N-phospho-L-histidine.</text>
        <dbReference type="EC" id="2.7.13.3"/>
    </reaction>
</comment>
<dbReference type="Pfam" id="PF02518">
    <property type="entry name" value="HATPase_c"/>
    <property type="match status" value="1"/>
</dbReference>
<dbReference type="SMART" id="SM00388">
    <property type="entry name" value="HisKA"/>
    <property type="match status" value="1"/>
</dbReference>
<dbReference type="PROSITE" id="PS50109">
    <property type="entry name" value="HIS_KIN"/>
    <property type="match status" value="1"/>
</dbReference>
<proteinExistence type="predicted"/>
<gene>
    <name evidence="14" type="ORF">GCM10007935_00700</name>
</gene>
<evidence type="ECO:0000256" key="11">
    <source>
        <dbReference type="SAM" id="Phobius"/>
    </source>
</evidence>
<evidence type="ECO:0000313" key="14">
    <source>
        <dbReference type="EMBL" id="GLS12644.1"/>
    </source>
</evidence>
<keyword evidence="15" id="KW-1185">Reference proteome</keyword>
<feature type="domain" description="Histidine kinase" evidence="12">
    <location>
        <begin position="260"/>
        <end position="477"/>
    </location>
</feature>
<evidence type="ECO:0000256" key="1">
    <source>
        <dbReference type="ARBA" id="ARBA00000085"/>
    </source>
</evidence>
<dbReference type="Proteomes" id="UP001156903">
    <property type="component" value="Unassembled WGS sequence"/>
</dbReference>
<feature type="transmembrane region" description="Helical" evidence="11">
    <location>
        <begin position="15"/>
        <end position="36"/>
    </location>
</feature>
<dbReference type="Gene3D" id="1.10.287.130">
    <property type="match status" value="1"/>
</dbReference>
<name>A0ABQ6C0X8_9BURK</name>
<dbReference type="InterPro" id="IPR003660">
    <property type="entry name" value="HAMP_dom"/>
</dbReference>
<dbReference type="Gene3D" id="3.30.565.10">
    <property type="entry name" value="Histidine kinase-like ATPase, C-terminal domain"/>
    <property type="match status" value="1"/>
</dbReference>
<dbReference type="SUPFAM" id="SSF47384">
    <property type="entry name" value="Homodimeric domain of signal transducing histidine kinase"/>
    <property type="match status" value="1"/>
</dbReference>
<organism evidence="14 15">
    <name type="scientific">Hydrogenophaga electricum</name>
    <dbReference type="NCBI Taxonomy" id="1230953"/>
    <lineage>
        <taxon>Bacteria</taxon>
        <taxon>Pseudomonadati</taxon>
        <taxon>Pseudomonadota</taxon>
        <taxon>Betaproteobacteria</taxon>
        <taxon>Burkholderiales</taxon>
        <taxon>Comamonadaceae</taxon>
        <taxon>Hydrogenophaga</taxon>
    </lineage>
</organism>
<evidence type="ECO:0000313" key="15">
    <source>
        <dbReference type="Proteomes" id="UP001156903"/>
    </source>
</evidence>
<dbReference type="InterPro" id="IPR005467">
    <property type="entry name" value="His_kinase_dom"/>
</dbReference>
<dbReference type="InterPro" id="IPR050428">
    <property type="entry name" value="TCS_sensor_his_kinase"/>
</dbReference>
<reference evidence="15" key="1">
    <citation type="journal article" date="2019" name="Int. J. Syst. Evol. Microbiol.">
        <title>The Global Catalogue of Microorganisms (GCM) 10K type strain sequencing project: providing services to taxonomists for standard genome sequencing and annotation.</title>
        <authorList>
            <consortium name="The Broad Institute Genomics Platform"/>
            <consortium name="The Broad Institute Genome Sequencing Center for Infectious Disease"/>
            <person name="Wu L."/>
            <person name="Ma J."/>
        </authorList>
    </citation>
    <scope>NUCLEOTIDE SEQUENCE [LARGE SCALE GENOMIC DNA]</scope>
    <source>
        <strain evidence="15">NBRC 109341</strain>
    </source>
</reference>
<dbReference type="SMART" id="SM00387">
    <property type="entry name" value="HATPase_c"/>
    <property type="match status" value="1"/>
</dbReference>
<dbReference type="CDD" id="cd00082">
    <property type="entry name" value="HisKA"/>
    <property type="match status" value="1"/>
</dbReference>
<dbReference type="Pfam" id="PF08521">
    <property type="entry name" value="2CSK_N"/>
    <property type="match status" value="1"/>
</dbReference>
<dbReference type="InterPro" id="IPR013727">
    <property type="entry name" value="2CSK_N"/>
</dbReference>
<evidence type="ECO:0000256" key="2">
    <source>
        <dbReference type="ARBA" id="ARBA00004370"/>
    </source>
</evidence>
<evidence type="ECO:0000259" key="12">
    <source>
        <dbReference type="PROSITE" id="PS50109"/>
    </source>
</evidence>
<keyword evidence="9" id="KW-0902">Two-component regulatory system</keyword>
<dbReference type="InterPro" id="IPR003661">
    <property type="entry name" value="HisK_dim/P_dom"/>
</dbReference>
<keyword evidence="7" id="KW-0418">Kinase</keyword>
<evidence type="ECO:0000256" key="4">
    <source>
        <dbReference type="ARBA" id="ARBA00022553"/>
    </source>
</evidence>
<keyword evidence="4" id="KW-0597">Phosphoprotein</keyword>
<evidence type="ECO:0000256" key="7">
    <source>
        <dbReference type="ARBA" id="ARBA00022777"/>
    </source>
</evidence>
<evidence type="ECO:0000256" key="10">
    <source>
        <dbReference type="ARBA" id="ARBA00023136"/>
    </source>
</evidence>
<dbReference type="InterPro" id="IPR003594">
    <property type="entry name" value="HATPase_dom"/>
</dbReference>
<evidence type="ECO:0000259" key="13">
    <source>
        <dbReference type="PROSITE" id="PS50885"/>
    </source>
</evidence>
<keyword evidence="10 11" id="KW-0472">Membrane</keyword>
<evidence type="ECO:0000256" key="5">
    <source>
        <dbReference type="ARBA" id="ARBA00022679"/>
    </source>
</evidence>
<dbReference type="PANTHER" id="PTHR45436:SF1">
    <property type="entry name" value="SENSOR PROTEIN QSEC"/>
    <property type="match status" value="1"/>
</dbReference>
<dbReference type="EC" id="2.7.13.3" evidence="3"/>
<dbReference type="InterPro" id="IPR036890">
    <property type="entry name" value="HATPase_C_sf"/>
</dbReference>
<feature type="transmembrane region" description="Helical" evidence="11">
    <location>
        <begin position="181"/>
        <end position="199"/>
    </location>
</feature>
<evidence type="ECO:0000256" key="3">
    <source>
        <dbReference type="ARBA" id="ARBA00012438"/>
    </source>
</evidence>
<dbReference type="SUPFAM" id="SSF55874">
    <property type="entry name" value="ATPase domain of HSP90 chaperone/DNA topoisomerase II/histidine kinase"/>
    <property type="match status" value="1"/>
</dbReference>
<keyword evidence="8 11" id="KW-1133">Transmembrane helix</keyword>
<dbReference type="RefSeq" id="WP_284306159.1">
    <property type="nucleotide sequence ID" value="NZ_BSPB01000001.1"/>
</dbReference>
<dbReference type="PANTHER" id="PTHR45436">
    <property type="entry name" value="SENSOR HISTIDINE KINASE YKOH"/>
    <property type="match status" value="1"/>
</dbReference>
<dbReference type="InterPro" id="IPR004358">
    <property type="entry name" value="Sig_transdc_His_kin-like_C"/>
</dbReference>
<dbReference type="CDD" id="cd00075">
    <property type="entry name" value="HATPase"/>
    <property type="match status" value="1"/>
</dbReference>
<evidence type="ECO:0000256" key="9">
    <source>
        <dbReference type="ARBA" id="ARBA00023012"/>
    </source>
</evidence>
<dbReference type="PRINTS" id="PR00344">
    <property type="entry name" value="BCTRLSENSOR"/>
</dbReference>
<comment type="subcellular location">
    <subcellularLocation>
        <location evidence="2">Membrane</location>
    </subcellularLocation>
</comment>
<comment type="caution">
    <text evidence="14">The sequence shown here is derived from an EMBL/GenBank/DDBJ whole genome shotgun (WGS) entry which is preliminary data.</text>
</comment>
<dbReference type="EMBL" id="BSPB01000001">
    <property type="protein sequence ID" value="GLS12644.1"/>
    <property type="molecule type" value="Genomic_DNA"/>
</dbReference>
<dbReference type="InterPro" id="IPR036097">
    <property type="entry name" value="HisK_dim/P_sf"/>
</dbReference>
<dbReference type="PROSITE" id="PS50885">
    <property type="entry name" value="HAMP"/>
    <property type="match status" value="1"/>
</dbReference>
<evidence type="ECO:0000256" key="6">
    <source>
        <dbReference type="ARBA" id="ARBA00022692"/>
    </source>
</evidence>
<evidence type="ECO:0000256" key="8">
    <source>
        <dbReference type="ARBA" id="ARBA00022989"/>
    </source>
</evidence>
<protein>
    <recommendedName>
        <fullName evidence="3">histidine kinase</fullName>
        <ecNumber evidence="3">2.7.13.3</ecNumber>
    </recommendedName>
</protein>
<feature type="domain" description="HAMP" evidence="13">
    <location>
        <begin position="200"/>
        <end position="252"/>
    </location>
</feature>
<keyword evidence="6 11" id="KW-0812">Transmembrane</keyword>
<keyword evidence="5" id="KW-0808">Transferase</keyword>
<accession>A0ABQ6C0X8</accession>
<dbReference type="Pfam" id="PF00512">
    <property type="entry name" value="HisKA"/>
    <property type="match status" value="1"/>
</dbReference>